<name>A0A2M7Q5D4_9BACT</name>
<accession>A0A2M7Q5D4</accession>
<evidence type="ECO:0000259" key="1">
    <source>
        <dbReference type="Pfam" id="PF12728"/>
    </source>
</evidence>
<dbReference type="Proteomes" id="UP000230732">
    <property type="component" value="Unassembled WGS sequence"/>
</dbReference>
<dbReference type="AlphaFoldDB" id="A0A2M7Q5D4"/>
<gene>
    <name evidence="2" type="ORF">COY98_00940</name>
</gene>
<dbReference type="GO" id="GO:0003677">
    <property type="term" value="F:DNA binding"/>
    <property type="evidence" value="ECO:0007669"/>
    <property type="project" value="UniProtKB-KW"/>
</dbReference>
<sequence length="69" mass="8143">MIKNSDKKQEQEEVPELLTLQEACDLLKVHPNTLRQWDNNGTLPAIRIGAKRVRRYRKEDIINYLKSHS</sequence>
<evidence type="ECO:0000313" key="3">
    <source>
        <dbReference type="Proteomes" id="UP000230732"/>
    </source>
</evidence>
<dbReference type="EMBL" id="PFKX01000025">
    <property type="protein sequence ID" value="PIY58638.1"/>
    <property type="molecule type" value="Genomic_DNA"/>
</dbReference>
<organism evidence="2 3">
    <name type="scientific">Candidatus Yonathbacteria bacterium CG_4_10_14_0_8_um_filter_43_17</name>
    <dbReference type="NCBI Taxonomy" id="1975099"/>
    <lineage>
        <taxon>Bacteria</taxon>
        <taxon>Candidatus Yonathiibacteriota</taxon>
    </lineage>
</organism>
<protein>
    <submittedName>
        <fullName evidence="2">DNA-binding protein</fullName>
    </submittedName>
</protein>
<dbReference type="Pfam" id="PF12728">
    <property type="entry name" value="HTH_17"/>
    <property type="match status" value="1"/>
</dbReference>
<dbReference type="InterPro" id="IPR009061">
    <property type="entry name" value="DNA-bd_dom_put_sf"/>
</dbReference>
<feature type="domain" description="Helix-turn-helix" evidence="1">
    <location>
        <begin position="17"/>
        <end position="68"/>
    </location>
</feature>
<proteinExistence type="predicted"/>
<keyword evidence="2" id="KW-0238">DNA-binding</keyword>
<dbReference type="SUPFAM" id="SSF46955">
    <property type="entry name" value="Putative DNA-binding domain"/>
    <property type="match status" value="1"/>
</dbReference>
<comment type="caution">
    <text evidence="2">The sequence shown here is derived from an EMBL/GenBank/DDBJ whole genome shotgun (WGS) entry which is preliminary data.</text>
</comment>
<dbReference type="InterPro" id="IPR010093">
    <property type="entry name" value="SinI_DNA-bd"/>
</dbReference>
<dbReference type="NCBIfam" id="TIGR01764">
    <property type="entry name" value="excise"/>
    <property type="match status" value="1"/>
</dbReference>
<reference evidence="3" key="1">
    <citation type="submission" date="2017-09" db="EMBL/GenBank/DDBJ databases">
        <title>Depth-based differentiation of microbial function through sediment-hosted aquifers and enrichment of novel symbionts in the deep terrestrial subsurface.</title>
        <authorList>
            <person name="Probst A.J."/>
            <person name="Ladd B."/>
            <person name="Jarett J.K."/>
            <person name="Geller-Mcgrath D.E."/>
            <person name="Sieber C.M.K."/>
            <person name="Emerson J.B."/>
            <person name="Anantharaman K."/>
            <person name="Thomas B.C."/>
            <person name="Malmstrom R."/>
            <person name="Stieglmeier M."/>
            <person name="Klingl A."/>
            <person name="Woyke T."/>
            <person name="Ryan C.M."/>
            <person name="Banfield J.F."/>
        </authorList>
    </citation>
    <scope>NUCLEOTIDE SEQUENCE [LARGE SCALE GENOMIC DNA]</scope>
</reference>
<dbReference type="InterPro" id="IPR041657">
    <property type="entry name" value="HTH_17"/>
</dbReference>
<evidence type="ECO:0000313" key="2">
    <source>
        <dbReference type="EMBL" id="PIY58638.1"/>
    </source>
</evidence>
<dbReference type="Gene3D" id="1.10.1660.10">
    <property type="match status" value="1"/>
</dbReference>